<keyword evidence="7" id="KW-0717">Septation</keyword>
<evidence type="ECO:0000256" key="2">
    <source>
        <dbReference type="ARBA" id="ARBA00010074"/>
    </source>
</evidence>
<keyword evidence="5 12" id="KW-0132">Cell division</keyword>
<comment type="caution">
    <text evidence="12">The sequence shown here is derived from an EMBL/GenBank/DDBJ whole genome shotgun (WGS) entry which is preliminary data.</text>
</comment>
<keyword evidence="4" id="KW-0963">Cytoplasm</keyword>
<evidence type="ECO:0000256" key="8">
    <source>
        <dbReference type="ARBA" id="ARBA00023306"/>
    </source>
</evidence>
<dbReference type="OrthoDB" id="5772359at2"/>
<dbReference type="RefSeq" id="WP_124927577.1">
    <property type="nucleotide sequence ID" value="NZ_BMOH01000009.1"/>
</dbReference>
<comment type="similarity">
    <text evidence="2">Belongs to the ZapA family. Type 1 subfamily.</text>
</comment>
<dbReference type="GO" id="GO:0032153">
    <property type="term" value="C:cell division site"/>
    <property type="evidence" value="ECO:0007669"/>
    <property type="project" value="TreeGrafter"/>
</dbReference>
<comment type="function">
    <text evidence="9">Activator of cell division through the inhibition of FtsZ GTPase activity, therefore promoting FtsZ assembly into bundles of protofilaments necessary for the formation of the division Z ring. It is recruited early at mid-cell but it is not essential for cell division.</text>
</comment>
<dbReference type="GO" id="GO:0030428">
    <property type="term" value="C:cell septum"/>
    <property type="evidence" value="ECO:0007669"/>
    <property type="project" value="TreeGrafter"/>
</dbReference>
<evidence type="ECO:0000256" key="11">
    <source>
        <dbReference type="ARBA" id="ARBA00033158"/>
    </source>
</evidence>
<dbReference type="InterPro" id="IPR036192">
    <property type="entry name" value="Cell_div_ZapA-like_sf"/>
</dbReference>
<keyword evidence="6" id="KW-0175">Coiled coil</keyword>
<dbReference type="InterPro" id="IPR007838">
    <property type="entry name" value="Cell_div_ZapA-like"/>
</dbReference>
<sequence length="103" mass="11270">MNNTPRNISVTLLGKEYVVACPSDAEPDLIKSAAYLDKKMQEIRAGGRIIGAEKVAVMAALNIAYELHSSNKSEQQAVTQRLELMGQLIEQALPDKDSIQVTK</sequence>
<dbReference type="GO" id="GO:0000921">
    <property type="term" value="P:septin ring assembly"/>
    <property type="evidence" value="ECO:0007669"/>
    <property type="project" value="TreeGrafter"/>
</dbReference>
<evidence type="ECO:0000256" key="9">
    <source>
        <dbReference type="ARBA" id="ARBA00024910"/>
    </source>
</evidence>
<gene>
    <name evidence="12" type="ORF">EHS89_18090</name>
</gene>
<dbReference type="GO" id="GO:0043093">
    <property type="term" value="P:FtsZ-dependent cytokinesis"/>
    <property type="evidence" value="ECO:0007669"/>
    <property type="project" value="TreeGrafter"/>
</dbReference>
<dbReference type="Gene3D" id="3.30.160.880">
    <property type="entry name" value="Cell division protein ZapA protomer, N-terminal domain"/>
    <property type="match status" value="1"/>
</dbReference>
<evidence type="ECO:0000256" key="6">
    <source>
        <dbReference type="ARBA" id="ARBA00023054"/>
    </source>
</evidence>
<keyword evidence="8" id="KW-0131">Cell cycle</keyword>
<evidence type="ECO:0000256" key="5">
    <source>
        <dbReference type="ARBA" id="ARBA00022618"/>
    </source>
</evidence>
<dbReference type="EMBL" id="RQXV01000012">
    <property type="protein sequence ID" value="RRC97414.1"/>
    <property type="molecule type" value="Genomic_DNA"/>
</dbReference>
<dbReference type="GO" id="GO:0000917">
    <property type="term" value="P:division septum assembly"/>
    <property type="evidence" value="ECO:0007669"/>
    <property type="project" value="UniProtKB-KW"/>
</dbReference>
<comment type="subcellular location">
    <subcellularLocation>
        <location evidence="1">Cytoplasm</location>
    </subcellularLocation>
</comment>
<dbReference type="Proteomes" id="UP000267535">
    <property type="component" value="Unassembled WGS sequence"/>
</dbReference>
<name>A0A3P1SKF0_9GAMM</name>
<evidence type="ECO:0000313" key="12">
    <source>
        <dbReference type="EMBL" id="RRC97414.1"/>
    </source>
</evidence>
<evidence type="ECO:0000256" key="4">
    <source>
        <dbReference type="ARBA" id="ARBA00022490"/>
    </source>
</evidence>
<evidence type="ECO:0000313" key="13">
    <source>
        <dbReference type="Proteomes" id="UP000267535"/>
    </source>
</evidence>
<dbReference type="SUPFAM" id="SSF102829">
    <property type="entry name" value="Cell division protein ZapA-like"/>
    <property type="match status" value="1"/>
</dbReference>
<evidence type="ECO:0000256" key="7">
    <source>
        <dbReference type="ARBA" id="ARBA00023210"/>
    </source>
</evidence>
<dbReference type="PANTHER" id="PTHR34981">
    <property type="entry name" value="CELL DIVISION PROTEIN ZAPA"/>
    <property type="match status" value="1"/>
</dbReference>
<reference evidence="12 13" key="1">
    <citation type="submission" date="2018-11" db="EMBL/GenBank/DDBJ databases">
        <title>The draft genome sequence of Amphritea balenae JAMM 1525T.</title>
        <authorList>
            <person name="Fang Z."/>
            <person name="Zhang Y."/>
            <person name="Han X."/>
        </authorList>
    </citation>
    <scope>NUCLEOTIDE SEQUENCE [LARGE SCALE GENOMIC DNA]</scope>
    <source>
        <strain evidence="12 13">JAMM 1525</strain>
    </source>
</reference>
<evidence type="ECO:0000256" key="1">
    <source>
        <dbReference type="ARBA" id="ARBA00004496"/>
    </source>
</evidence>
<dbReference type="InterPro" id="IPR042233">
    <property type="entry name" value="Cell_div_ZapA_N"/>
</dbReference>
<dbReference type="Pfam" id="PF05164">
    <property type="entry name" value="ZapA"/>
    <property type="match status" value="1"/>
</dbReference>
<proteinExistence type="inferred from homology"/>
<evidence type="ECO:0000256" key="10">
    <source>
        <dbReference type="ARBA" id="ARBA00026068"/>
    </source>
</evidence>
<dbReference type="AlphaFoldDB" id="A0A3P1SKF0"/>
<evidence type="ECO:0000256" key="3">
    <source>
        <dbReference type="ARBA" id="ARBA00015195"/>
    </source>
</evidence>
<comment type="subunit">
    <text evidence="10">Homodimer. Interacts with FtsZ.</text>
</comment>
<protein>
    <recommendedName>
        <fullName evidence="3">Cell division protein ZapA</fullName>
    </recommendedName>
    <alternativeName>
        <fullName evidence="11">Z ring-associated protein ZapA</fullName>
    </alternativeName>
</protein>
<organism evidence="12 13">
    <name type="scientific">Amphritea balenae</name>
    <dbReference type="NCBI Taxonomy" id="452629"/>
    <lineage>
        <taxon>Bacteria</taxon>
        <taxon>Pseudomonadati</taxon>
        <taxon>Pseudomonadota</taxon>
        <taxon>Gammaproteobacteria</taxon>
        <taxon>Oceanospirillales</taxon>
        <taxon>Oceanospirillaceae</taxon>
        <taxon>Amphritea</taxon>
    </lineage>
</organism>
<accession>A0A3P1SKF0</accession>
<keyword evidence="13" id="KW-1185">Reference proteome</keyword>
<dbReference type="Gene3D" id="1.20.5.50">
    <property type="match status" value="1"/>
</dbReference>
<dbReference type="GO" id="GO:0005829">
    <property type="term" value="C:cytosol"/>
    <property type="evidence" value="ECO:0007669"/>
    <property type="project" value="TreeGrafter"/>
</dbReference>
<dbReference type="PANTHER" id="PTHR34981:SF1">
    <property type="entry name" value="CELL DIVISION PROTEIN ZAPA"/>
    <property type="match status" value="1"/>
</dbReference>